<dbReference type="AlphaFoldDB" id="A0A8H7YDQ1"/>
<proteinExistence type="predicted"/>
<dbReference type="OrthoDB" id="10281082at2759"/>
<name>A0A8H7YDQ1_AJECA</name>
<comment type="caution">
    <text evidence="1">The sequence shown here is derived from an EMBL/GenBank/DDBJ whole genome shotgun (WGS) entry which is preliminary data.</text>
</comment>
<dbReference type="VEuPathDB" id="FungiDB:I7I52_11578"/>
<dbReference type="EMBL" id="JAEVHI010000007">
    <property type="protein sequence ID" value="KAG5287714.1"/>
    <property type="molecule type" value="Genomic_DNA"/>
</dbReference>
<protein>
    <submittedName>
        <fullName evidence="1">Uncharacterized protein</fullName>
    </submittedName>
</protein>
<organism evidence="1 2">
    <name type="scientific">Ajellomyces capsulatus</name>
    <name type="common">Darling's disease fungus</name>
    <name type="synonym">Histoplasma capsulatum</name>
    <dbReference type="NCBI Taxonomy" id="5037"/>
    <lineage>
        <taxon>Eukaryota</taxon>
        <taxon>Fungi</taxon>
        <taxon>Dikarya</taxon>
        <taxon>Ascomycota</taxon>
        <taxon>Pezizomycotina</taxon>
        <taxon>Eurotiomycetes</taxon>
        <taxon>Eurotiomycetidae</taxon>
        <taxon>Onygenales</taxon>
        <taxon>Ajellomycetaceae</taxon>
        <taxon>Histoplasma</taxon>
    </lineage>
</organism>
<sequence length="138" mass="15808">MGQILVKDFLEHNSKYGAPCIWWYSSVAHAVAPPSDNRLTLAGLIRNDAGCSNVRLVSNRRIPSRTTPGEYSQFYIYRSNRHPIKHLPSLYPKSFAGEQKTFFASWDVKPLKAPFFLVLLLLFLLRLQAKITCFPPKR</sequence>
<gene>
    <name evidence="1" type="ORF">I7I52_11578</name>
</gene>
<evidence type="ECO:0000313" key="1">
    <source>
        <dbReference type="EMBL" id="KAG5287714.1"/>
    </source>
</evidence>
<evidence type="ECO:0000313" key="2">
    <source>
        <dbReference type="Proteomes" id="UP000670092"/>
    </source>
</evidence>
<reference evidence="1 2" key="1">
    <citation type="submission" date="2021-01" db="EMBL/GenBank/DDBJ databases">
        <title>Chromosome-level genome assembly of a human fungal pathogen reveals clustering of transcriptionally co-regulated genes.</title>
        <authorList>
            <person name="Voorhies M."/>
            <person name="Cohen S."/>
            <person name="Shea T.P."/>
            <person name="Petrus S."/>
            <person name="Munoz J.F."/>
            <person name="Poplawski S."/>
            <person name="Goldman W.E."/>
            <person name="Michael T."/>
            <person name="Cuomo C.A."/>
            <person name="Sil A."/>
            <person name="Beyhan S."/>
        </authorList>
    </citation>
    <scope>NUCLEOTIDE SEQUENCE [LARGE SCALE GENOMIC DNA]</scope>
    <source>
        <strain evidence="1 2">G184AR</strain>
    </source>
</reference>
<dbReference type="Proteomes" id="UP000670092">
    <property type="component" value="Unassembled WGS sequence"/>
</dbReference>
<accession>A0A8H7YDQ1</accession>